<name>A0ABQ0Q521_9PROT</name>
<protein>
    <submittedName>
        <fullName evidence="1">Uncharacterized protein</fullName>
    </submittedName>
</protein>
<evidence type="ECO:0000313" key="1">
    <source>
        <dbReference type="EMBL" id="GBQ91648.1"/>
    </source>
</evidence>
<gene>
    <name evidence="1" type="ORF">AA0535_2358</name>
</gene>
<proteinExistence type="predicted"/>
<dbReference type="Proteomes" id="UP001062776">
    <property type="component" value="Unassembled WGS sequence"/>
</dbReference>
<reference evidence="1" key="1">
    <citation type="submission" date="2013-04" db="EMBL/GenBank/DDBJ databases">
        <title>The genome sequencing project of 58 acetic acid bacteria.</title>
        <authorList>
            <person name="Okamoto-Kainuma A."/>
            <person name="Ishikawa M."/>
            <person name="Umino S."/>
            <person name="Koizumi Y."/>
            <person name="Shiwa Y."/>
            <person name="Yoshikawa H."/>
            <person name="Matsutani M."/>
            <person name="Matsushita K."/>
        </authorList>
    </citation>
    <scope>NUCLEOTIDE SEQUENCE</scope>
    <source>
        <strain evidence="1">NRIC 0535</strain>
    </source>
</reference>
<keyword evidence="2" id="KW-1185">Reference proteome</keyword>
<accession>A0ABQ0Q521</accession>
<evidence type="ECO:0000313" key="2">
    <source>
        <dbReference type="Proteomes" id="UP001062776"/>
    </source>
</evidence>
<dbReference type="EMBL" id="BAPV01000043">
    <property type="protein sequence ID" value="GBQ91648.1"/>
    <property type="molecule type" value="Genomic_DNA"/>
</dbReference>
<organism evidence="1 2">
    <name type="scientific">Asaia krungthepensis NRIC 0535</name>
    <dbReference type="NCBI Taxonomy" id="1307925"/>
    <lineage>
        <taxon>Bacteria</taxon>
        <taxon>Pseudomonadati</taxon>
        <taxon>Pseudomonadota</taxon>
        <taxon>Alphaproteobacteria</taxon>
        <taxon>Acetobacterales</taxon>
        <taxon>Acetobacteraceae</taxon>
        <taxon>Asaia</taxon>
    </lineage>
</organism>
<sequence>MFSFDDRGSPTPLARHGALNFAKPRLILCRPFGKFPNSQVQDRLNASLRCNGELFSGYSPGHEFKNGLNLSDRKIELLVAL</sequence>
<comment type="caution">
    <text evidence="1">The sequence shown here is derived from an EMBL/GenBank/DDBJ whole genome shotgun (WGS) entry which is preliminary data.</text>
</comment>